<proteinExistence type="predicted"/>
<organism evidence="3 4">
    <name type="scientific">Paracoccus hibiscisoli</name>
    <dbReference type="NCBI Taxonomy" id="2023261"/>
    <lineage>
        <taxon>Bacteria</taxon>
        <taxon>Pseudomonadati</taxon>
        <taxon>Pseudomonadota</taxon>
        <taxon>Alphaproteobacteria</taxon>
        <taxon>Rhodobacterales</taxon>
        <taxon>Paracoccaceae</taxon>
        <taxon>Paracoccus</taxon>
    </lineage>
</organism>
<dbReference type="OrthoDB" id="9786188at2"/>
<comment type="caution">
    <text evidence="3">The sequence shown here is derived from an EMBL/GenBank/DDBJ whole genome shotgun (WGS) entry which is preliminary data.</text>
</comment>
<dbReference type="AlphaFoldDB" id="A0A4U0QWU4"/>
<dbReference type="InterPro" id="IPR036514">
    <property type="entry name" value="SGNH_hydro_sf"/>
</dbReference>
<dbReference type="RefSeq" id="WP_136855419.1">
    <property type="nucleotide sequence ID" value="NZ_SUNH01000005.1"/>
</dbReference>
<feature type="signal peptide" evidence="1">
    <location>
        <begin position="1"/>
        <end position="23"/>
    </location>
</feature>
<name>A0A4U0QWU4_9RHOB</name>
<sequence length="214" mass="22901">MTLTRRSLLAAAAALPLARPARAQTLPRILCFGDSLTAGYGLARSEGLVPQLSAWLEAAGRPADLIDGGLSGDTTYGGRVRLPVSMRRHRPDAVIVELGGNDMLRRWQPAQAEENLDAILTTARSGGRPALLVGIHAPAGDPEWRRAWGRMWPRLAERHGTLLLQDLYAPLAQVPAAQRAPLLLRDGVHPSAEGVRVLVQHLGPVAAQLVAQLG</sequence>
<evidence type="ECO:0000256" key="1">
    <source>
        <dbReference type="SAM" id="SignalP"/>
    </source>
</evidence>
<dbReference type="Proteomes" id="UP000306223">
    <property type="component" value="Unassembled WGS sequence"/>
</dbReference>
<dbReference type="InterPro" id="IPR013830">
    <property type="entry name" value="SGNH_hydro"/>
</dbReference>
<reference evidence="3 4" key="1">
    <citation type="submission" date="2019-04" db="EMBL/GenBank/DDBJ databases">
        <authorList>
            <person name="Li J."/>
        </authorList>
    </citation>
    <scope>NUCLEOTIDE SEQUENCE [LARGE SCALE GENOMIC DNA]</scope>
    <source>
        <strain evidence="3 4">CCTCC AB2016182</strain>
    </source>
</reference>
<keyword evidence="1" id="KW-0732">Signal</keyword>
<dbReference type="CDD" id="cd01822">
    <property type="entry name" value="Lysophospholipase_L1_like"/>
    <property type="match status" value="1"/>
</dbReference>
<evidence type="ECO:0000313" key="4">
    <source>
        <dbReference type="Proteomes" id="UP000306223"/>
    </source>
</evidence>
<dbReference type="InterPro" id="IPR051532">
    <property type="entry name" value="Ester_Hydrolysis_Enzymes"/>
</dbReference>
<dbReference type="PANTHER" id="PTHR30383:SF5">
    <property type="entry name" value="SGNH HYDROLASE-TYPE ESTERASE DOMAIN-CONTAINING PROTEIN"/>
    <property type="match status" value="1"/>
</dbReference>
<protein>
    <submittedName>
        <fullName evidence="3">Arylesterase</fullName>
    </submittedName>
</protein>
<dbReference type="GO" id="GO:0004622">
    <property type="term" value="F:phosphatidylcholine lysophospholipase activity"/>
    <property type="evidence" value="ECO:0007669"/>
    <property type="project" value="TreeGrafter"/>
</dbReference>
<dbReference type="Gene3D" id="3.40.50.1110">
    <property type="entry name" value="SGNH hydrolase"/>
    <property type="match status" value="1"/>
</dbReference>
<dbReference type="SUPFAM" id="SSF52266">
    <property type="entry name" value="SGNH hydrolase"/>
    <property type="match status" value="1"/>
</dbReference>
<keyword evidence="4" id="KW-1185">Reference proteome</keyword>
<gene>
    <name evidence="3" type="ORF">FA740_03670</name>
</gene>
<dbReference type="Pfam" id="PF13472">
    <property type="entry name" value="Lipase_GDSL_2"/>
    <property type="match status" value="1"/>
</dbReference>
<feature type="domain" description="SGNH hydrolase-type esterase" evidence="2">
    <location>
        <begin position="31"/>
        <end position="196"/>
    </location>
</feature>
<evidence type="ECO:0000259" key="2">
    <source>
        <dbReference type="Pfam" id="PF13472"/>
    </source>
</evidence>
<feature type="chain" id="PRO_5020811264" evidence="1">
    <location>
        <begin position="24"/>
        <end position="214"/>
    </location>
</feature>
<accession>A0A4U0QWU4</accession>
<dbReference type="EMBL" id="SUNH01000005">
    <property type="protein sequence ID" value="TJZ86695.1"/>
    <property type="molecule type" value="Genomic_DNA"/>
</dbReference>
<evidence type="ECO:0000313" key="3">
    <source>
        <dbReference type="EMBL" id="TJZ86695.1"/>
    </source>
</evidence>
<dbReference type="PANTHER" id="PTHR30383">
    <property type="entry name" value="THIOESTERASE 1/PROTEASE 1/LYSOPHOSPHOLIPASE L1"/>
    <property type="match status" value="1"/>
</dbReference>